<proteinExistence type="predicted"/>
<name>A0A1D5RMM6_MOUSE</name>
<keyword evidence="3" id="KW-1185">Reference proteome</keyword>
<dbReference type="Bgee" id="ENSMUSG00000087230">
    <property type="expression patterns" value="Expressed in lumbar subsegment of spinal cord and 44 other cell types or tissues"/>
</dbReference>
<dbReference type="OrthoDB" id="9580893at2759"/>
<reference evidence="1 3" key="1">
    <citation type="journal article" date="2009" name="PLoS Biol.">
        <title>Lineage-specific biology revealed by a finished genome assembly of the mouse.</title>
        <authorList>
            <consortium name="Mouse Genome Sequencing Consortium"/>
            <person name="Church D.M."/>
            <person name="Goodstadt L."/>
            <person name="Hillier L.W."/>
            <person name="Zody M.C."/>
            <person name="Goldstein S."/>
            <person name="She X."/>
            <person name="Bult C.J."/>
            <person name="Agarwala R."/>
            <person name="Cherry J.L."/>
            <person name="DiCuccio M."/>
            <person name="Hlavina W."/>
            <person name="Kapustin Y."/>
            <person name="Meric P."/>
            <person name="Maglott D."/>
            <person name="Birtle Z."/>
            <person name="Marques A.C."/>
            <person name="Graves T."/>
            <person name="Zhou S."/>
            <person name="Teague B."/>
            <person name="Potamousis K."/>
            <person name="Churas C."/>
            <person name="Place M."/>
            <person name="Herschleb J."/>
            <person name="Runnheim R."/>
            <person name="Forrest D."/>
            <person name="Amos-Landgraf J."/>
            <person name="Schwartz D.C."/>
            <person name="Cheng Z."/>
            <person name="Lindblad-Toh K."/>
            <person name="Eichler E.E."/>
            <person name="Ponting C.P."/>
        </authorList>
    </citation>
    <scope>NUCLEOTIDE SEQUENCE [LARGE SCALE GENOMIC DNA]</scope>
    <source>
        <strain evidence="1 3">C57BL/6J</strain>
    </source>
</reference>
<dbReference type="AGR" id="MGI:1923672"/>
<evidence type="ECO:0000313" key="2">
    <source>
        <dbReference type="MGI" id="MGI:1923672"/>
    </source>
</evidence>
<dbReference type="Proteomes" id="UP000000589">
    <property type="component" value="Chromosome 1"/>
</dbReference>
<sequence>MNLHSEERNLNRVTFRSSMYDVLLEPSLSGLCQSEKEAYQLILDFMEPGQMSQLDKLSFLNAVSTLSSVVRDQANGNMNKYYPKTLLAKKIETFILEEPPEILDSSVRQQAMLCIVALR</sequence>
<reference evidence="1" key="4">
    <citation type="submission" date="2025-09" db="UniProtKB">
        <authorList>
            <consortium name="Ensembl"/>
        </authorList>
    </citation>
    <scope>IDENTIFICATION</scope>
    <source>
        <strain evidence="1">C57BL/6J</strain>
    </source>
</reference>
<reference evidence="1 3" key="2">
    <citation type="journal article" date="2011" name="PLoS Biol.">
        <title>Modernizing reference genome assemblies.</title>
        <authorList>
            <person name="Church D.M."/>
            <person name="Schneider V.A."/>
            <person name="Graves T."/>
            <person name="Auger K."/>
            <person name="Cunningham F."/>
            <person name="Bouk N."/>
            <person name="Chen H.C."/>
            <person name="Agarwala R."/>
            <person name="McLaren W.M."/>
            <person name="Ritchie G.R."/>
            <person name="Albracht D."/>
            <person name="Kremitzki M."/>
            <person name="Rock S."/>
            <person name="Kotkiewicz H."/>
            <person name="Kremitzki C."/>
            <person name="Wollam A."/>
            <person name="Trani L."/>
            <person name="Fulton L."/>
            <person name="Fulton R."/>
            <person name="Matthews L."/>
            <person name="Whitehead S."/>
            <person name="Chow W."/>
            <person name="Torrance J."/>
            <person name="Dunn M."/>
            <person name="Harden G."/>
            <person name="Threadgold G."/>
            <person name="Wood J."/>
            <person name="Collins J."/>
            <person name="Heath P."/>
            <person name="Griffiths G."/>
            <person name="Pelan S."/>
            <person name="Grafham D."/>
            <person name="Eichler E.E."/>
            <person name="Weinstock G."/>
            <person name="Mardis E.R."/>
            <person name="Wilson R.K."/>
            <person name="Howe K."/>
            <person name="Flicek P."/>
            <person name="Hubbard T."/>
        </authorList>
    </citation>
    <scope>NUCLEOTIDE SEQUENCE [LARGE SCALE GENOMIC DNA]</scope>
    <source>
        <strain evidence="1 3">C57BL/6J</strain>
    </source>
</reference>
<accession>A0A1D5RMM6</accession>
<dbReference type="ExpressionAtlas" id="A0A1D5RMM6">
    <property type="expression patterns" value="baseline and differential"/>
</dbReference>
<dbReference type="GeneTree" id="ENSGT00940000163702"/>
<organism evidence="1 3">
    <name type="scientific">Mus musculus</name>
    <name type="common">Mouse</name>
    <dbReference type="NCBI Taxonomy" id="10090"/>
    <lineage>
        <taxon>Eukaryota</taxon>
        <taxon>Metazoa</taxon>
        <taxon>Chordata</taxon>
        <taxon>Craniata</taxon>
        <taxon>Vertebrata</taxon>
        <taxon>Euteleostomi</taxon>
        <taxon>Mammalia</taxon>
        <taxon>Eutheria</taxon>
        <taxon>Euarchontoglires</taxon>
        <taxon>Glires</taxon>
        <taxon>Rodentia</taxon>
        <taxon>Myomorpha</taxon>
        <taxon>Muroidea</taxon>
        <taxon>Muridae</taxon>
        <taxon>Murinae</taxon>
        <taxon>Mus</taxon>
        <taxon>Mus</taxon>
    </lineage>
</organism>
<dbReference type="AlphaFoldDB" id="A0A1D5RMM6"/>
<protein>
    <submittedName>
        <fullName evidence="1">Maestro heat-like repeat family member 3</fullName>
    </submittedName>
</protein>
<evidence type="ECO:0000313" key="3">
    <source>
        <dbReference type="Proteomes" id="UP000000589"/>
    </source>
</evidence>
<evidence type="ECO:0000313" key="1">
    <source>
        <dbReference type="Ensembl" id="ENSMUSP00000148841.2"/>
    </source>
</evidence>
<dbReference type="MGI" id="MGI:1923672">
    <property type="gene designation" value="Mroh3"/>
</dbReference>
<gene>
    <name evidence="1 2" type="primary">Mroh3</name>
</gene>
<dbReference type="VEuPathDB" id="HostDB:ENSMUSG00000087230"/>
<dbReference type="ProteomicsDB" id="349383"/>
<reference evidence="1" key="3">
    <citation type="submission" date="2025-08" db="UniProtKB">
        <authorList>
            <consortium name="Ensembl"/>
        </authorList>
    </citation>
    <scope>IDENTIFICATION</scope>
    <source>
        <strain evidence="1">C57BL/6J</strain>
    </source>
</reference>
<dbReference type="Ensembl" id="ENSMUST00000168561.9">
    <property type="protein sequence ID" value="ENSMUSP00000148841.2"/>
    <property type="gene ID" value="ENSMUSG00000087230.11"/>
</dbReference>